<evidence type="ECO:0000313" key="8">
    <source>
        <dbReference type="Proteomes" id="UP001438189"/>
    </source>
</evidence>
<proteinExistence type="predicted"/>
<gene>
    <name evidence="7" type="ORF">ABVB70_19940</name>
</gene>
<reference evidence="7 8" key="1">
    <citation type="submission" date="2024-06" db="EMBL/GenBank/DDBJ databases">
        <title>Genome sequencing of Agrobacterium spp. from tobacco in Serbia.</title>
        <authorList>
            <person name="Ilicic R.J."/>
            <person name="Studholme D.J."/>
            <person name="Jelusic A."/>
            <person name="Barac G."/>
            <person name="Bagi F."/>
            <person name="Popovic Milovanovic T."/>
        </authorList>
    </citation>
    <scope>NUCLEOTIDE SEQUENCE [LARGE SCALE GENOMIC DNA]</scope>
    <source>
        <strain evidence="7 8">DA1</strain>
    </source>
</reference>
<keyword evidence="1" id="KW-0678">Repressor</keyword>
<evidence type="ECO:0000256" key="3">
    <source>
        <dbReference type="ARBA" id="ARBA00023125"/>
    </source>
</evidence>
<organism evidence="7 8">
    <name type="scientific">Agrobacterium radiobacter</name>
    <dbReference type="NCBI Taxonomy" id="362"/>
    <lineage>
        <taxon>Bacteria</taxon>
        <taxon>Pseudomonadati</taxon>
        <taxon>Pseudomonadota</taxon>
        <taxon>Alphaproteobacteria</taxon>
        <taxon>Hyphomicrobiales</taxon>
        <taxon>Rhizobiaceae</taxon>
        <taxon>Rhizobium/Agrobacterium group</taxon>
        <taxon>Agrobacterium</taxon>
        <taxon>Agrobacterium tumefaciens complex</taxon>
    </lineage>
</organism>
<dbReference type="Pfam" id="PF13977">
    <property type="entry name" value="TetR_C_6"/>
    <property type="match status" value="1"/>
</dbReference>
<dbReference type="InterPro" id="IPR036271">
    <property type="entry name" value="Tet_transcr_reg_TetR-rel_C_sf"/>
</dbReference>
<feature type="DNA-binding region" description="H-T-H motif" evidence="5">
    <location>
        <begin position="41"/>
        <end position="60"/>
    </location>
</feature>
<comment type="caution">
    <text evidence="7">The sequence shown here is derived from an EMBL/GenBank/DDBJ whole genome shotgun (WGS) entry which is preliminary data.</text>
</comment>
<dbReference type="InterPro" id="IPR039538">
    <property type="entry name" value="BetI_C"/>
</dbReference>
<dbReference type="InterPro" id="IPR001647">
    <property type="entry name" value="HTH_TetR"/>
</dbReference>
<name>A0ABD5LQ85_AGRRD</name>
<dbReference type="EMBL" id="JBETME010000008">
    <property type="protein sequence ID" value="MES4992594.1"/>
    <property type="molecule type" value="Genomic_DNA"/>
</dbReference>
<dbReference type="SUPFAM" id="SSF46689">
    <property type="entry name" value="Homeodomain-like"/>
    <property type="match status" value="1"/>
</dbReference>
<accession>A0ABD5LQ85</accession>
<dbReference type="Gene3D" id="1.10.357.10">
    <property type="entry name" value="Tetracycline Repressor, domain 2"/>
    <property type="match status" value="1"/>
</dbReference>
<keyword evidence="4" id="KW-0804">Transcription</keyword>
<evidence type="ECO:0000313" key="7">
    <source>
        <dbReference type="EMBL" id="MES4992594.1"/>
    </source>
</evidence>
<dbReference type="InterPro" id="IPR050109">
    <property type="entry name" value="HTH-type_TetR-like_transc_reg"/>
</dbReference>
<dbReference type="PANTHER" id="PTHR30055:SF234">
    <property type="entry name" value="HTH-TYPE TRANSCRIPTIONAL REGULATOR BETI"/>
    <property type="match status" value="1"/>
</dbReference>
<feature type="domain" description="HTH tetR-type" evidence="6">
    <location>
        <begin position="18"/>
        <end position="78"/>
    </location>
</feature>
<dbReference type="PRINTS" id="PR00455">
    <property type="entry name" value="HTHTETR"/>
</dbReference>
<dbReference type="RefSeq" id="WP_353574537.1">
    <property type="nucleotide sequence ID" value="NZ_JBETME010000008.1"/>
</dbReference>
<evidence type="ECO:0000256" key="5">
    <source>
        <dbReference type="PROSITE-ProRule" id="PRU00335"/>
    </source>
</evidence>
<keyword evidence="2" id="KW-0805">Transcription regulation</keyword>
<dbReference type="GO" id="GO:0003677">
    <property type="term" value="F:DNA binding"/>
    <property type="evidence" value="ECO:0007669"/>
    <property type="project" value="UniProtKB-UniRule"/>
</dbReference>
<evidence type="ECO:0000256" key="4">
    <source>
        <dbReference type="ARBA" id="ARBA00023163"/>
    </source>
</evidence>
<evidence type="ECO:0000256" key="1">
    <source>
        <dbReference type="ARBA" id="ARBA00022491"/>
    </source>
</evidence>
<dbReference type="Proteomes" id="UP001438189">
    <property type="component" value="Unassembled WGS sequence"/>
</dbReference>
<dbReference type="InterPro" id="IPR009057">
    <property type="entry name" value="Homeodomain-like_sf"/>
</dbReference>
<dbReference type="PROSITE" id="PS50977">
    <property type="entry name" value="HTH_TETR_2"/>
    <property type="match status" value="1"/>
</dbReference>
<dbReference type="AlphaFoldDB" id="A0ABD5LQ85"/>
<evidence type="ECO:0000256" key="2">
    <source>
        <dbReference type="ARBA" id="ARBA00023015"/>
    </source>
</evidence>
<dbReference type="PANTHER" id="PTHR30055">
    <property type="entry name" value="HTH-TYPE TRANSCRIPTIONAL REGULATOR RUTR"/>
    <property type="match status" value="1"/>
</dbReference>
<sequence length="212" mass="23114">MTSNKEPRQKRKPSRIAQERRRDLIDGAIRNIAAVGYDAVTIATICEEAGFSRGLIGHYFTSKDALLLEAVKSVAHDLGEAIRTATQMAGADPAARLHALVKASFTPPGFTPEKVAVWVSLTGSARWSSPLTEVYTQIWQEYREGVGRLFEKAAKQTGVDLDARLTTITFSHLVEGLWVGWAADPTSITPSLAQACCHNYVDTVLGRSRSGE</sequence>
<dbReference type="SUPFAM" id="SSF48498">
    <property type="entry name" value="Tetracyclin repressor-like, C-terminal domain"/>
    <property type="match status" value="1"/>
</dbReference>
<evidence type="ECO:0000259" key="6">
    <source>
        <dbReference type="PROSITE" id="PS50977"/>
    </source>
</evidence>
<dbReference type="Pfam" id="PF00440">
    <property type="entry name" value="TetR_N"/>
    <property type="match status" value="1"/>
</dbReference>
<protein>
    <submittedName>
        <fullName evidence="7">TetR family transcriptional regulator C-terminal domain-containing protein</fullName>
    </submittedName>
</protein>
<keyword evidence="3 5" id="KW-0238">DNA-binding</keyword>